<keyword evidence="1" id="KW-0560">Oxidoreductase</keyword>
<dbReference type="InterPro" id="IPR016162">
    <property type="entry name" value="Ald_DH_N"/>
</dbReference>
<dbReference type="Pfam" id="PF00171">
    <property type="entry name" value="Aldedh"/>
    <property type="match status" value="1"/>
</dbReference>
<feature type="domain" description="Aldehyde dehydrogenase" evidence="2">
    <location>
        <begin position="3"/>
        <end position="77"/>
    </location>
</feature>
<protein>
    <recommendedName>
        <fullName evidence="2">Aldehyde dehydrogenase domain-containing protein</fullName>
    </recommendedName>
</protein>
<dbReference type="InterPro" id="IPR015590">
    <property type="entry name" value="Aldehyde_DH_dom"/>
</dbReference>
<keyword evidence="4" id="KW-1185">Reference proteome</keyword>
<organism evidence="3 4">
    <name type="scientific">Brassica carinata</name>
    <name type="common">Ethiopian mustard</name>
    <name type="synonym">Abyssinian cabbage</name>
    <dbReference type="NCBI Taxonomy" id="52824"/>
    <lineage>
        <taxon>Eukaryota</taxon>
        <taxon>Viridiplantae</taxon>
        <taxon>Streptophyta</taxon>
        <taxon>Embryophyta</taxon>
        <taxon>Tracheophyta</taxon>
        <taxon>Spermatophyta</taxon>
        <taxon>Magnoliopsida</taxon>
        <taxon>eudicotyledons</taxon>
        <taxon>Gunneridae</taxon>
        <taxon>Pentapetalae</taxon>
        <taxon>rosids</taxon>
        <taxon>malvids</taxon>
        <taxon>Brassicales</taxon>
        <taxon>Brassicaceae</taxon>
        <taxon>Brassiceae</taxon>
        <taxon>Brassica</taxon>
    </lineage>
</organism>
<evidence type="ECO:0000256" key="1">
    <source>
        <dbReference type="ARBA" id="ARBA00023002"/>
    </source>
</evidence>
<dbReference type="InterPro" id="IPR050740">
    <property type="entry name" value="Aldehyde_DH_Superfamily"/>
</dbReference>
<dbReference type="PANTHER" id="PTHR43353">
    <property type="entry name" value="SUCCINATE-SEMIALDEHYDE DEHYDROGENASE, MITOCHONDRIAL"/>
    <property type="match status" value="1"/>
</dbReference>
<gene>
    <name evidence="3" type="ORF">Bca52824_053362</name>
</gene>
<dbReference type="EMBL" id="JAAMPC010000011">
    <property type="protein sequence ID" value="KAG2282142.1"/>
    <property type="molecule type" value="Genomic_DNA"/>
</dbReference>
<dbReference type="GO" id="GO:0004777">
    <property type="term" value="F:succinate-semialdehyde dehydrogenase (NAD+) activity"/>
    <property type="evidence" value="ECO:0007669"/>
    <property type="project" value="TreeGrafter"/>
</dbReference>
<name>A0A8X7R5R4_BRACI</name>
<evidence type="ECO:0000313" key="4">
    <source>
        <dbReference type="Proteomes" id="UP000886595"/>
    </source>
</evidence>
<dbReference type="Gene3D" id="3.40.605.10">
    <property type="entry name" value="Aldehyde Dehydrogenase, Chain A, domain 1"/>
    <property type="match status" value="1"/>
</dbReference>
<dbReference type="InterPro" id="IPR016161">
    <property type="entry name" value="Ald_DH/histidinol_DH"/>
</dbReference>
<evidence type="ECO:0000259" key="2">
    <source>
        <dbReference type="Pfam" id="PF00171"/>
    </source>
</evidence>
<reference evidence="3 4" key="1">
    <citation type="submission" date="2020-02" db="EMBL/GenBank/DDBJ databases">
        <authorList>
            <person name="Ma Q."/>
            <person name="Huang Y."/>
            <person name="Song X."/>
            <person name="Pei D."/>
        </authorList>
    </citation>
    <scope>NUCLEOTIDE SEQUENCE [LARGE SCALE GENOMIC DNA]</scope>
    <source>
        <strain evidence="3">Sxm20200214</strain>
        <tissue evidence="3">Leaf</tissue>
    </source>
</reference>
<evidence type="ECO:0000313" key="3">
    <source>
        <dbReference type="EMBL" id="KAG2282142.1"/>
    </source>
</evidence>
<dbReference type="Proteomes" id="UP000886595">
    <property type="component" value="Unassembled WGS sequence"/>
</dbReference>
<dbReference type="PANTHER" id="PTHR43353:SF5">
    <property type="entry name" value="SUCCINATE-SEMIALDEHYDE DEHYDROGENASE, MITOCHONDRIAL"/>
    <property type="match status" value="1"/>
</dbReference>
<dbReference type="AlphaFoldDB" id="A0A8X7R5R4"/>
<dbReference type="OrthoDB" id="1726837at2759"/>
<dbReference type="SUPFAM" id="SSF53720">
    <property type="entry name" value="ALDH-like"/>
    <property type="match status" value="1"/>
</dbReference>
<comment type="caution">
    <text evidence="3">The sequence shown here is derived from an EMBL/GenBank/DDBJ whole genome shotgun (WGS) entry which is preliminary data.</text>
</comment>
<dbReference type="GO" id="GO:0009450">
    <property type="term" value="P:gamma-aminobutyric acid catabolic process"/>
    <property type="evidence" value="ECO:0007669"/>
    <property type="project" value="TreeGrafter"/>
</dbReference>
<accession>A0A8X7R5R4</accession>
<sequence length="84" mass="8817">MAVGPALASGCTVVIKPSQLMPLTALAAAEFALQAGAPGDDLIICRFRTRSLSFITCEENKVHRITAVGKKLMAAAASTARRFL</sequence>
<proteinExistence type="predicted"/>